<protein>
    <recommendedName>
        <fullName evidence="12">Laminin EGF-like domain-containing protein</fullName>
    </recommendedName>
</protein>
<feature type="compositionally biased region" description="Low complexity" evidence="9">
    <location>
        <begin position="99"/>
        <end position="113"/>
    </location>
</feature>
<feature type="compositionally biased region" description="Polar residues" evidence="9">
    <location>
        <begin position="57"/>
        <end position="66"/>
    </location>
</feature>
<evidence type="ECO:0000256" key="2">
    <source>
        <dbReference type="ARBA" id="ARBA00022525"/>
    </source>
</evidence>
<keyword evidence="14" id="KW-1185">Reference proteome</keyword>
<dbReference type="GO" id="GO:0070831">
    <property type="term" value="P:basement membrane assembly"/>
    <property type="evidence" value="ECO:0007669"/>
    <property type="project" value="TreeGrafter"/>
</dbReference>
<evidence type="ECO:0000259" key="12">
    <source>
        <dbReference type="PROSITE" id="PS50027"/>
    </source>
</evidence>
<evidence type="ECO:0000256" key="7">
    <source>
        <dbReference type="ARBA" id="ARBA00023292"/>
    </source>
</evidence>
<dbReference type="AlphaFoldDB" id="A0AAV7R207"/>
<dbReference type="Proteomes" id="UP001066276">
    <property type="component" value="Chromosome 6"/>
</dbReference>
<keyword evidence="6" id="KW-0325">Glycoprotein</keyword>
<dbReference type="InterPro" id="IPR050440">
    <property type="entry name" value="Laminin/Netrin_ECM"/>
</dbReference>
<evidence type="ECO:0000313" key="14">
    <source>
        <dbReference type="Proteomes" id="UP001066276"/>
    </source>
</evidence>
<dbReference type="EMBL" id="JANPWB010000010">
    <property type="protein sequence ID" value="KAJ1145376.1"/>
    <property type="molecule type" value="Genomic_DNA"/>
</dbReference>
<feature type="transmembrane region" description="Helical" evidence="10">
    <location>
        <begin position="483"/>
        <end position="506"/>
    </location>
</feature>
<evidence type="ECO:0000256" key="8">
    <source>
        <dbReference type="PROSITE-ProRule" id="PRU00460"/>
    </source>
</evidence>
<dbReference type="GO" id="GO:0009887">
    <property type="term" value="P:animal organ morphogenesis"/>
    <property type="evidence" value="ECO:0007669"/>
    <property type="project" value="TreeGrafter"/>
</dbReference>
<feature type="disulfide bond" evidence="8">
    <location>
        <begin position="392"/>
        <end position="401"/>
    </location>
</feature>
<reference evidence="13" key="1">
    <citation type="journal article" date="2022" name="bioRxiv">
        <title>Sequencing and chromosome-scale assembly of the giantPleurodeles waltlgenome.</title>
        <authorList>
            <person name="Brown T."/>
            <person name="Elewa A."/>
            <person name="Iarovenko S."/>
            <person name="Subramanian E."/>
            <person name="Araus A.J."/>
            <person name="Petzold A."/>
            <person name="Susuki M."/>
            <person name="Suzuki K.-i.T."/>
            <person name="Hayashi T."/>
            <person name="Toyoda A."/>
            <person name="Oliveira C."/>
            <person name="Osipova E."/>
            <person name="Leigh N.D."/>
            <person name="Simon A."/>
            <person name="Yun M.H."/>
        </authorList>
    </citation>
    <scope>NUCLEOTIDE SEQUENCE</scope>
    <source>
        <strain evidence="13">20211129_DDA</strain>
        <tissue evidence="13">Liver</tissue>
    </source>
</reference>
<name>A0AAV7R207_PLEWA</name>
<dbReference type="PROSITE" id="PS50027">
    <property type="entry name" value="EGF_LAM_2"/>
    <property type="match status" value="5"/>
</dbReference>
<evidence type="ECO:0000256" key="1">
    <source>
        <dbReference type="ARBA" id="ARBA00004613"/>
    </source>
</evidence>
<dbReference type="PROSITE" id="PS01248">
    <property type="entry name" value="EGF_LAM_1"/>
    <property type="match status" value="2"/>
</dbReference>
<comment type="subcellular location">
    <subcellularLocation>
        <location evidence="1">Secreted</location>
    </subcellularLocation>
</comment>
<keyword evidence="10" id="KW-1133">Transmembrane helix</keyword>
<keyword evidence="5 8" id="KW-1015">Disulfide bond</keyword>
<keyword evidence="10" id="KW-0812">Transmembrane</keyword>
<dbReference type="GO" id="GO:0009888">
    <property type="term" value="P:tissue development"/>
    <property type="evidence" value="ECO:0007669"/>
    <property type="project" value="TreeGrafter"/>
</dbReference>
<feature type="chain" id="PRO_5043406532" description="Laminin EGF-like domain-containing protein" evidence="11">
    <location>
        <begin position="21"/>
        <end position="570"/>
    </location>
</feature>
<dbReference type="GO" id="GO:0034446">
    <property type="term" value="P:substrate adhesion-dependent cell spreading"/>
    <property type="evidence" value="ECO:0007669"/>
    <property type="project" value="TreeGrafter"/>
</dbReference>
<evidence type="ECO:0000256" key="5">
    <source>
        <dbReference type="ARBA" id="ARBA00023157"/>
    </source>
</evidence>
<dbReference type="SUPFAM" id="SSF57196">
    <property type="entry name" value="EGF/Laminin"/>
    <property type="match status" value="4"/>
</dbReference>
<feature type="disulfide bond" evidence="8">
    <location>
        <begin position="241"/>
        <end position="250"/>
    </location>
</feature>
<dbReference type="GO" id="GO:0005576">
    <property type="term" value="C:extracellular region"/>
    <property type="evidence" value="ECO:0007669"/>
    <property type="project" value="UniProtKB-SubCell"/>
</dbReference>
<dbReference type="FunFam" id="2.10.25.10:FF:000094">
    <property type="entry name" value="Laminin subunit alpha-2"/>
    <property type="match status" value="1"/>
</dbReference>
<feature type="disulfide bond" evidence="8">
    <location>
        <begin position="287"/>
        <end position="296"/>
    </location>
</feature>
<proteinExistence type="predicted"/>
<dbReference type="Pfam" id="PF24973">
    <property type="entry name" value="EGF_LMN_ATRN"/>
    <property type="match status" value="1"/>
</dbReference>
<dbReference type="InterPro" id="IPR056863">
    <property type="entry name" value="LMN_ATRN_NET-like_EGF"/>
</dbReference>
<dbReference type="CDD" id="cd00055">
    <property type="entry name" value="EGF_Lam"/>
    <property type="match status" value="5"/>
</dbReference>
<dbReference type="Pfam" id="PF00053">
    <property type="entry name" value="EGF_laminin"/>
    <property type="match status" value="4"/>
</dbReference>
<dbReference type="GO" id="GO:0016477">
    <property type="term" value="P:cell migration"/>
    <property type="evidence" value="ECO:0007669"/>
    <property type="project" value="TreeGrafter"/>
</dbReference>
<feature type="domain" description="Laminin EGF-like" evidence="12">
    <location>
        <begin position="221"/>
        <end position="267"/>
    </location>
</feature>
<dbReference type="PANTHER" id="PTHR10574">
    <property type="entry name" value="NETRIN/LAMININ-RELATED"/>
    <property type="match status" value="1"/>
</dbReference>
<feature type="domain" description="Laminin EGF-like" evidence="12">
    <location>
        <begin position="318"/>
        <end position="366"/>
    </location>
</feature>
<evidence type="ECO:0000256" key="9">
    <source>
        <dbReference type="SAM" id="MobiDB-lite"/>
    </source>
</evidence>
<dbReference type="InterPro" id="IPR002049">
    <property type="entry name" value="LE_dom"/>
</dbReference>
<dbReference type="PRINTS" id="PR00011">
    <property type="entry name" value="EGFLAMININ"/>
</dbReference>
<evidence type="ECO:0000256" key="4">
    <source>
        <dbReference type="ARBA" id="ARBA00022737"/>
    </source>
</evidence>
<keyword evidence="3 11" id="KW-0732">Signal</keyword>
<feature type="domain" description="Laminin EGF-like" evidence="12">
    <location>
        <begin position="367"/>
        <end position="419"/>
    </location>
</feature>
<dbReference type="GO" id="GO:0007411">
    <property type="term" value="P:axon guidance"/>
    <property type="evidence" value="ECO:0007669"/>
    <property type="project" value="TreeGrafter"/>
</dbReference>
<dbReference type="GO" id="GO:0043256">
    <property type="term" value="C:laminin complex"/>
    <property type="evidence" value="ECO:0007669"/>
    <property type="project" value="TreeGrafter"/>
</dbReference>
<feature type="disulfide bond" evidence="8">
    <location>
        <begin position="193"/>
        <end position="202"/>
    </location>
</feature>
<feature type="domain" description="Laminin EGF-like" evidence="12">
    <location>
        <begin position="268"/>
        <end position="317"/>
    </location>
</feature>
<feature type="domain" description="Laminin EGF-like" evidence="12">
    <location>
        <begin position="171"/>
        <end position="220"/>
    </location>
</feature>
<organism evidence="13 14">
    <name type="scientific">Pleurodeles waltl</name>
    <name type="common">Iberian ribbed newt</name>
    <dbReference type="NCBI Taxonomy" id="8319"/>
    <lineage>
        <taxon>Eukaryota</taxon>
        <taxon>Metazoa</taxon>
        <taxon>Chordata</taxon>
        <taxon>Craniata</taxon>
        <taxon>Vertebrata</taxon>
        <taxon>Euteleostomi</taxon>
        <taxon>Amphibia</taxon>
        <taxon>Batrachia</taxon>
        <taxon>Caudata</taxon>
        <taxon>Salamandroidea</taxon>
        <taxon>Salamandridae</taxon>
        <taxon>Pleurodelinae</taxon>
        <taxon>Pleurodeles</taxon>
    </lineage>
</organism>
<keyword evidence="7 8" id="KW-0424">Laminin EGF-like domain</keyword>
<comment type="caution">
    <text evidence="8">Lacks conserved residue(s) required for the propagation of feature annotation.</text>
</comment>
<evidence type="ECO:0000256" key="11">
    <source>
        <dbReference type="SAM" id="SignalP"/>
    </source>
</evidence>
<keyword evidence="4" id="KW-0677">Repeat</keyword>
<dbReference type="SMART" id="SM00181">
    <property type="entry name" value="EGF"/>
    <property type="match status" value="4"/>
</dbReference>
<dbReference type="FunFam" id="2.10.25.10:FF:000188">
    <property type="entry name" value="Laminin subunit gamma 2"/>
    <property type="match status" value="3"/>
</dbReference>
<feature type="disulfide bond" evidence="8">
    <location>
        <begin position="341"/>
        <end position="350"/>
    </location>
</feature>
<dbReference type="PANTHER" id="PTHR10574:SF444">
    <property type="entry name" value="BASEMENT MEMBRANE-SPECIFIC HEPARAN SULFATE PROTEOGLYCAN CORE PROTEIN"/>
    <property type="match status" value="1"/>
</dbReference>
<evidence type="ECO:0000256" key="3">
    <source>
        <dbReference type="ARBA" id="ARBA00022729"/>
    </source>
</evidence>
<evidence type="ECO:0000313" key="13">
    <source>
        <dbReference type="EMBL" id="KAJ1145376.1"/>
    </source>
</evidence>
<feature type="region of interest" description="Disordered" evidence="9">
    <location>
        <begin position="22"/>
        <end position="124"/>
    </location>
</feature>
<gene>
    <name evidence="13" type="ORF">NDU88_011663</name>
</gene>
<sequence length="570" mass="60098">MPLSQGFLLLCAILFGGSAASPTPGLSPGPSQPPDASASFWAPHLSSAPNLSPPSRTPNSSLSTDPAGSPAPTGVPVPDAAATAPGSPAPLLPHGSEVSLLPPSAPQAPTAASDPHFNSPSTVEAPQTFAEGRGVTPSFIPIYTSFIGPDTVSLGTPLTETPATKSPGHLCNCSTVGSESEYDCNRTTGHCLCYPGYTGLQCRDCDGGFYRNLTSDICLPCDCNVTGAANPVCDSSGKCECKPGVTGLKCVHCQDGYYGFDTFGCSQCQCNNHSENCDLLTGKCVGCKDNTIGDHCEECETSFYRSQNVSLSEKCSQCPCSKALSNGSCHQKSGAVICDRCKTGYVGPHCEKCDNGYYMRDTVCMKCDCNGNVNPLTTPSICDPATGACLNCTNNTTGRKCELCKEGYIGQASARNCTKREVPAVTESREYTTGINTLKPTIFSTSVVNSTSSPVTVQTTFSVISSDNATSAVADVSWTQFNIIVLTVILIVVVLLVGFVGAVYMYREYQNRKLNAPFWTIELKEDNISFSSYHDTLPNADVSGLLEDDGNEITPNGQLSLTTPIHNFKT</sequence>
<accession>A0AAV7R207</accession>
<evidence type="ECO:0000256" key="6">
    <source>
        <dbReference type="ARBA" id="ARBA00023180"/>
    </source>
</evidence>
<keyword evidence="10" id="KW-0472">Membrane</keyword>
<feature type="disulfide bond" evidence="8">
    <location>
        <begin position="221"/>
        <end position="233"/>
    </location>
</feature>
<comment type="caution">
    <text evidence="13">The sequence shown here is derived from an EMBL/GenBank/DDBJ whole genome shotgun (WGS) entry which is preliminary data.</text>
</comment>
<dbReference type="SMART" id="SM00180">
    <property type="entry name" value="EGF_Lam"/>
    <property type="match status" value="5"/>
</dbReference>
<feature type="signal peptide" evidence="11">
    <location>
        <begin position="1"/>
        <end position="20"/>
    </location>
</feature>
<evidence type="ECO:0000256" key="10">
    <source>
        <dbReference type="SAM" id="Phobius"/>
    </source>
</evidence>
<dbReference type="Gene3D" id="2.10.25.10">
    <property type="entry name" value="Laminin"/>
    <property type="match status" value="5"/>
</dbReference>
<keyword evidence="2" id="KW-0964">Secreted</keyword>
<dbReference type="InterPro" id="IPR000742">
    <property type="entry name" value="EGF"/>
</dbReference>